<evidence type="ECO:0000259" key="2">
    <source>
        <dbReference type="Pfam" id="PF00850"/>
    </source>
</evidence>
<sequence>MPLFLLPAFLLRWRVLDPMLTATEGSILAVCAAMRLGWTVNLSGGFHHASFNQGGGFCVYPDISLAVHYLRTRLGVRRVMVVDLDAHQGNGH</sequence>
<dbReference type="InterPro" id="IPR037138">
    <property type="entry name" value="His_deacetylse_dom_sf"/>
</dbReference>
<dbReference type="PANTHER" id="PTHR10625">
    <property type="entry name" value="HISTONE DEACETYLASE HDAC1-RELATED"/>
    <property type="match status" value="1"/>
</dbReference>
<dbReference type="GO" id="GO:0040029">
    <property type="term" value="P:epigenetic regulation of gene expression"/>
    <property type="evidence" value="ECO:0007669"/>
    <property type="project" value="TreeGrafter"/>
</dbReference>
<dbReference type="Gene3D" id="3.40.800.20">
    <property type="entry name" value="Histone deacetylase domain"/>
    <property type="match status" value="1"/>
</dbReference>
<protein>
    <recommendedName>
        <fullName evidence="2">Histone deacetylase domain-containing protein</fullName>
    </recommendedName>
</protein>
<name>A0A5K1HJ73_9MAGN</name>
<accession>A0A5K1HJ73</accession>
<dbReference type="InterPro" id="IPR000286">
    <property type="entry name" value="HDACs"/>
</dbReference>
<feature type="domain" description="Histone deacetylase" evidence="2">
    <location>
        <begin position="18"/>
        <end position="91"/>
    </location>
</feature>
<dbReference type="InterPro" id="IPR023801">
    <property type="entry name" value="His_deacetylse_dom"/>
</dbReference>
<proteinExistence type="predicted"/>
<evidence type="ECO:0000313" key="3">
    <source>
        <dbReference type="EMBL" id="VVW89301.1"/>
    </source>
</evidence>
<dbReference type="Pfam" id="PF00850">
    <property type="entry name" value="Hist_deacetyl"/>
    <property type="match status" value="1"/>
</dbReference>
<reference evidence="3" key="1">
    <citation type="submission" date="2019-09" db="EMBL/GenBank/DDBJ databases">
        <authorList>
            <person name="Zhang L."/>
        </authorList>
    </citation>
    <scope>NUCLEOTIDE SEQUENCE</scope>
</reference>
<comment type="cofactor">
    <cofactor evidence="1">
        <name>Zn(2+)</name>
        <dbReference type="ChEBI" id="CHEBI:29105"/>
    </cofactor>
</comment>
<dbReference type="GO" id="GO:0000118">
    <property type="term" value="C:histone deacetylase complex"/>
    <property type="evidence" value="ECO:0007669"/>
    <property type="project" value="TreeGrafter"/>
</dbReference>
<dbReference type="GO" id="GO:0004407">
    <property type="term" value="F:histone deacetylase activity"/>
    <property type="evidence" value="ECO:0007669"/>
    <property type="project" value="TreeGrafter"/>
</dbReference>
<dbReference type="AlphaFoldDB" id="A0A5K1HJ73"/>
<dbReference type="SUPFAM" id="SSF52768">
    <property type="entry name" value="Arginase/deacetylase"/>
    <property type="match status" value="1"/>
</dbReference>
<organism evidence="3">
    <name type="scientific">Nymphaea colorata</name>
    <name type="common">pocket water lily</name>
    <dbReference type="NCBI Taxonomy" id="210225"/>
    <lineage>
        <taxon>Eukaryota</taxon>
        <taxon>Viridiplantae</taxon>
        <taxon>Streptophyta</taxon>
        <taxon>Embryophyta</taxon>
        <taxon>Tracheophyta</taxon>
        <taxon>Spermatophyta</taxon>
        <taxon>Magnoliopsida</taxon>
        <taxon>Nymphaeales</taxon>
        <taxon>Nymphaeaceae</taxon>
        <taxon>Nymphaea</taxon>
    </lineage>
</organism>
<dbReference type="PRINTS" id="PR01270">
    <property type="entry name" value="HDASUPER"/>
</dbReference>
<dbReference type="EMBL" id="LR722198">
    <property type="protein sequence ID" value="VVW89301.1"/>
    <property type="molecule type" value="Genomic_DNA"/>
</dbReference>
<evidence type="ECO:0000256" key="1">
    <source>
        <dbReference type="ARBA" id="ARBA00001947"/>
    </source>
</evidence>
<dbReference type="PANTHER" id="PTHR10625:SF23">
    <property type="entry name" value="HISTONE DEACETYLASE 11"/>
    <property type="match status" value="1"/>
</dbReference>
<gene>
    <name evidence="3" type="ORF">NYM_LOCUS30340</name>
</gene>
<dbReference type="InterPro" id="IPR023696">
    <property type="entry name" value="Ureohydrolase_dom_sf"/>
</dbReference>